<proteinExistence type="predicted"/>
<dbReference type="Gene3D" id="3.60.10.10">
    <property type="entry name" value="Endonuclease/exonuclease/phosphatase"/>
    <property type="match status" value="1"/>
</dbReference>
<dbReference type="PANTHER" id="PTHR19446">
    <property type="entry name" value="REVERSE TRANSCRIPTASES"/>
    <property type="match status" value="1"/>
</dbReference>
<protein>
    <recommendedName>
        <fullName evidence="1">Reverse transcriptase domain-containing protein</fullName>
    </recommendedName>
</protein>
<organism evidence="2 3">
    <name type="scientific">Gossypium stocksii</name>
    <dbReference type="NCBI Taxonomy" id="47602"/>
    <lineage>
        <taxon>Eukaryota</taxon>
        <taxon>Viridiplantae</taxon>
        <taxon>Streptophyta</taxon>
        <taxon>Embryophyta</taxon>
        <taxon>Tracheophyta</taxon>
        <taxon>Spermatophyta</taxon>
        <taxon>Magnoliopsida</taxon>
        <taxon>eudicotyledons</taxon>
        <taxon>Gunneridae</taxon>
        <taxon>Pentapetalae</taxon>
        <taxon>rosids</taxon>
        <taxon>malvids</taxon>
        <taxon>Malvales</taxon>
        <taxon>Malvaceae</taxon>
        <taxon>Malvoideae</taxon>
        <taxon>Gossypium</taxon>
    </lineage>
</organism>
<name>A0A9D3ZLR6_9ROSI</name>
<dbReference type="InterPro" id="IPR000477">
    <property type="entry name" value="RT_dom"/>
</dbReference>
<gene>
    <name evidence="2" type="ORF">J1N35_037498</name>
</gene>
<dbReference type="InterPro" id="IPR005135">
    <property type="entry name" value="Endo/exonuclease/phosphatase"/>
</dbReference>
<dbReference type="PROSITE" id="PS50878">
    <property type="entry name" value="RT_POL"/>
    <property type="match status" value="1"/>
</dbReference>
<keyword evidence="3" id="KW-1185">Reference proteome</keyword>
<dbReference type="SUPFAM" id="SSF56672">
    <property type="entry name" value="DNA/RNA polymerases"/>
    <property type="match status" value="1"/>
</dbReference>
<dbReference type="Proteomes" id="UP000828251">
    <property type="component" value="Unassembled WGS sequence"/>
</dbReference>
<evidence type="ECO:0000313" key="2">
    <source>
        <dbReference type="EMBL" id="KAH1046714.1"/>
    </source>
</evidence>
<dbReference type="GO" id="GO:0003824">
    <property type="term" value="F:catalytic activity"/>
    <property type="evidence" value="ECO:0007669"/>
    <property type="project" value="InterPro"/>
</dbReference>
<feature type="domain" description="Reverse transcriptase" evidence="1">
    <location>
        <begin position="478"/>
        <end position="590"/>
    </location>
</feature>
<evidence type="ECO:0000313" key="3">
    <source>
        <dbReference type="Proteomes" id="UP000828251"/>
    </source>
</evidence>
<reference evidence="2 3" key="1">
    <citation type="journal article" date="2021" name="Plant Biotechnol. J.">
        <title>Multi-omics assisted identification of the key and species-specific regulatory components of drought-tolerant mechanisms in Gossypium stocksii.</title>
        <authorList>
            <person name="Yu D."/>
            <person name="Ke L."/>
            <person name="Zhang D."/>
            <person name="Wu Y."/>
            <person name="Sun Y."/>
            <person name="Mei J."/>
            <person name="Sun J."/>
            <person name="Sun Y."/>
        </authorList>
    </citation>
    <scope>NUCLEOTIDE SEQUENCE [LARGE SCALE GENOMIC DNA]</scope>
    <source>
        <strain evidence="3">cv. E1</strain>
        <tissue evidence="2">Leaf</tissue>
    </source>
</reference>
<dbReference type="InterPro" id="IPR036691">
    <property type="entry name" value="Endo/exonu/phosph_ase_sf"/>
</dbReference>
<dbReference type="AlphaFoldDB" id="A0A9D3ZLR6"/>
<dbReference type="SUPFAM" id="SSF56219">
    <property type="entry name" value="DNase I-like"/>
    <property type="match status" value="1"/>
</dbReference>
<dbReference type="InterPro" id="IPR043502">
    <property type="entry name" value="DNA/RNA_pol_sf"/>
</dbReference>
<accession>A0A9D3ZLR6</accession>
<sequence length="590" mass="68470">MKLHCWNCRGVGNPATVRNLKQLFVANNPNVIFLCETKGNTNRVSSVQQKCKMEGCSVVNMEGKRGGLGMMWKESNKVDIQTYSNNHIDAIIQSENKEAIRFTGYYRNAEPNKGHLSWEMLKSVCKSIKETWIIGGDFNVILDNMEKDGGRRKPLVQIEEFREIMDEFSMVDLKTGNGWFTWTNNREGPGLVKERLDRFLMSANNVNSFPFMETKVLRQSYSDHDAIILDTEGKMPRDNLRDPRLCFKFEDCWAKEKEAKMIIKNAWQRNAQDILDKIETVGKELGGWQFQKFKQMRNQISILQAKINKIIDRKGYNCARNNLKAMRSKLGYLLDKEEKYWAQWSRVSWLKEGDRNTQFFHVRATNRKKKNTIIKLKDMNGNWKENTTDICLAITEYFQHLFKSNLNPNTMLNLDYIERCISGEINDKPLKNFTDSKIMKAFNGMDPRKAPGIDSLTGNFFKENWDVVGKDIIKLCHDILRGDKNVNCVNETIIVLIPKIKEHEDMTNFRPISLCRVVYKIVAKVLANKLKETLPLCISQNQSVFVPGRVIHDNILVVHELVHYFQSARYGPNKGFVIKLDMSKAYDRVK</sequence>
<dbReference type="EMBL" id="JAIQCV010000011">
    <property type="protein sequence ID" value="KAH1046714.1"/>
    <property type="molecule type" value="Genomic_DNA"/>
</dbReference>
<evidence type="ECO:0000259" key="1">
    <source>
        <dbReference type="PROSITE" id="PS50878"/>
    </source>
</evidence>
<dbReference type="Pfam" id="PF00078">
    <property type="entry name" value="RVT_1"/>
    <property type="match status" value="1"/>
</dbReference>
<comment type="caution">
    <text evidence="2">The sequence shown here is derived from an EMBL/GenBank/DDBJ whole genome shotgun (WGS) entry which is preliminary data.</text>
</comment>
<dbReference type="OrthoDB" id="991485at2759"/>
<dbReference type="Pfam" id="PF03372">
    <property type="entry name" value="Exo_endo_phos"/>
    <property type="match status" value="1"/>
</dbReference>